<evidence type="ECO:0000259" key="2">
    <source>
        <dbReference type="PROSITE" id="PS50853"/>
    </source>
</evidence>
<reference evidence="3 4" key="1">
    <citation type="submission" date="2015-09" db="EMBL/GenBank/DDBJ databases">
        <title>Draft genome of the parasitic nematode Teladorsagia circumcincta isolate WARC Sus (inbred).</title>
        <authorList>
            <person name="Mitreva M."/>
        </authorList>
    </citation>
    <scope>NUCLEOTIDE SEQUENCE [LARGE SCALE GENOMIC DNA]</scope>
    <source>
        <strain evidence="3 4">S</strain>
    </source>
</reference>
<protein>
    <submittedName>
        <fullName evidence="3">Fibronectin type III domain protein</fullName>
    </submittedName>
</protein>
<dbReference type="Proteomes" id="UP000230423">
    <property type="component" value="Unassembled WGS sequence"/>
</dbReference>
<dbReference type="InterPro" id="IPR036116">
    <property type="entry name" value="FN3_sf"/>
</dbReference>
<dbReference type="AlphaFoldDB" id="A0A2G9UPF8"/>
<organism evidence="3 4">
    <name type="scientific">Teladorsagia circumcincta</name>
    <name type="common">Brown stomach worm</name>
    <name type="synonym">Ostertagia circumcincta</name>
    <dbReference type="NCBI Taxonomy" id="45464"/>
    <lineage>
        <taxon>Eukaryota</taxon>
        <taxon>Metazoa</taxon>
        <taxon>Ecdysozoa</taxon>
        <taxon>Nematoda</taxon>
        <taxon>Chromadorea</taxon>
        <taxon>Rhabditida</taxon>
        <taxon>Rhabditina</taxon>
        <taxon>Rhabditomorpha</taxon>
        <taxon>Strongyloidea</taxon>
        <taxon>Trichostrongylidae</taxon>
        <taxon>Teladorsagia</taxon>
    </lineage>
</organism>
<dbReference type="CDD" id="cd00063">
    <property type="entry name" value="FN3"/>
    <property type="match status" value="1"/>
</dbReference>
<dbReference type="InterPro" id="IPR003961">
    <property type="entry name" value="FN3_dom"/>
</dbReference>
<proteinExistence type="predicted"/>
<dbReference type="EMBL" id="KZ345753">
    <property type="protein sequence ID" value="PIO72164.1"/>
    <property type="molecule type" value="Genomic_DNA"/>
</dbReference>
<accession>A0A2G9UPF8</accession>
<keyword evidence="1" id="KW-1133">Transmembrane helix</keyword>
<keyword evidence="1" id="KW-0472">Membrane</keyword>
<keyword evidence="4" id="KW-1185">Reference proteome</keyword>
<feature type="transmembrane region" description="Helical" evidence="1">
    <location>
        <begin position="168"/>
        <end position="185"/>
    </location>
</feature>
<dbReference type="OrthoDB" id="5871833at2759"/>
<gene>
    <name evidence="3" type="ORF">TELCIR_05917</name>
</gene>
<feature type="domain" description="Fibronectin type-III" evidence="2">
    <location>
        <begin position="17"/>
        <end position="107"/>
    </location>
</feature>
<evidence type="ECO:0000313" key="4">
    <source>
        <dbReference type="Proteomes" id="UP000230423"/>
    </source>
</evidence>
<dbReference type="Gene3D" id="2.60.40.10">
    <property type="entry name" value="Immunoglobulins"/>
    <property type="match status" value="1"/>
</dbReference>
<evidence type="ECO:0000313" key="3">
    <source>
        <dbReference type="EMBL" id="PIO72164.1"/>
    </source>
</evidence>
<evidence type="ECO:0000256" key="1">
    <source>
        <dbReference type="SAM" id="Phobius"/>
    </source>
</evidence>
<dbReference type="InterPro" id="IPR013783">
    <property type="entry name" value="Ig-like_fold"/>
</dbReference>
<sequence>MPDGKRKHVIKKTIYSSPLPPILDSIETSEHEATVSYFPPKEANITFHIEYYPEGNPEYANVIETKASLVRLRGLDSGTAFRIKVKSVYNGVQSTEAIESIFRTSGTPEYDYDNSAESFSIRTLPPGFDLATTTTTSAMSGSDYLYSTEDLDEEEPSTSTFTILSSKFSHYFLLCYFIMLVYYTYDHVIPQLLLIVINLTFHNGIELLGKTICSLSQQ</sequence>
<dbReference type="PROSITE" id="PS50853">
    <property type="entry name" value="FN3"/>
    <property type="match status" value="1"/>
</dbReference>
<dbReference type="SUPFAM" id="SSF49265">
    <property type="entry name" value="Fibronectin type III"/>
    <property type="match status" value="1"/>
</dbReference>
<name>A0A2G9UPF8_TELCI</name>
<keyword evidence="1" id="KW-0812">Transmembrane</keyword>